<accession>A0ABW3TQX7</accession>
<reference evidence="2" key="1">
    <citation type="journal article" date="2019" name="Int. J. Syst. Evol. Microbiol.">
        <title>The Global Catalogue of Microorganisms (GCM) 10K type strain sequencing project: providing services to taxonomists for standard genome sequencing and annotation.</title>
        <authorList>
            <consortium name="The Broad Institute Genomics Platform"/>
            <consortium name="The Broad Institute Genome Sequencing Center for Infectious Disease"/>
            <person name="Wu L."/>
            <person name="Ma J."/>
        </authorList>
    </citation>
    <scope>NUCLEOTIDE SEQUENCE [LARGE SCALE GENOMIC DNA]</scope>
    <source>
        <strain evidence="2">CCUG 50213</strain>
    </source>
</reference>
<evidence type="ECO:0008006" key="3">
    <source>
        <dbReference type="Google" id="ProtNLM"/>
    </source>
</evidence>
<proteinExistence type="predicted"/>
<evidence type="ECO:0000313" key="2">
    <source>
        <dbReference type="Proteomes" id="UP001597181"/>
    </source>
</evidence>
<dbReference type="RefSeq" id="WP_343960814.1">
    <property type="nucleotide sequence ID" value="NZ_BAAAKZ010000009.1"/>
</dbReference>
<evidence type="ECO:0000313" key="1">
    <source>
        <dbReference type="EMBL" id="MFD1203035.1"/>
    </source>
</evidence>
<protein>
    <recommendedName>
        <fullName evidence="3">Phage tail protein</fullName>
    </recommendedName>
</protein>
<dbReference type="InterPro" id="IPR058009">
    <property type="entry name" value="TTP_Phage_16"/>
</dbReference>
<organism evidence="1 2">
    <name type="scientific">Leucobacter albus</name>
    <dbReference type="NCBI Taxonomy" id="272210"/>
    <lineage>
        <taxon>Bacteria</taxon>
        <taxon>Bacillati</taxon>
        <taxon>Actinomycetota</taxon>
        <taxon>Actinomycetes</taxon>
        <taxon>Micrococcales</taxon>
        <taxon>Microbacteriaceae</taxon>
        <taxon>Leucobacter</taxon>
    </lineage>
</organism>
<dbReference type="EMBL" id="JBHTLY010000007">
    <property type="protein sequence ID" value="MFD1203035.1"/>
    <property type="molecule type" value="Genomic_DNA"/>
</dbReference>
<sequence length="166" mass="18709">MSRVIPKAIKTAGTRRVLFVPGGVEDKKAIKKTEVDSAKNVSCYLTQFNQTADQAAIQDRRYCSSQVFEIPGEKTKSLEVSYTFNLAEPTEDEARIALKAGTRGTIIRFLQKDEDDDTFAAEDWYDAVDIECGEQMVIDGEDNALDRIKQKMFIQSEWEPFAQLVA</sequence>
<keyword evidence="2" id="KW-1185">Reference proteome</keyword>
<dbReference type="Proteomes" id="UP001597181">
    <property type="component" value="Unassembled WGS sequence"/>
</dbReference>
<dbReference type="Pfam" id="PF25595">
    <property type="entry name" value="Phage_TTP_16"/>
    <property type="match status" value="1"/>
</dbReference>
<name>A0ABW3TQX7_9MICO</name>
<gene>
    <name evidence="1" type="ORF">ACFQ3U_14135</name>
</gene>
<comment type="caution">
    <text evidence="1">The sequence shown here is derived from an EMBL/GenBank/DDBJ whole genome shotgun (WGS) entry which is preliminary data.</text>
</comment>